<dbReference type="Gene3D" id="3.40.50.720">
    <property type="entry name" value="NAD(P)-binding Rossmann-like Domain"/>
    <property type="match status" value="1"/>
</dbReference>
<reference evidence="3" key="1">
    <citation type="journal article" date="2019" name="Int. J. Syst. Evol. Microbiol.">
        <title>The Global Catalogue of Microorganisms (GCM) 10K type strain sequencing project: providing services to taxonomists for standard genome sequencing and annotation.</title>
        <authorList>
            <consortium name="The Broad Institute Genomics Platform"/>
            <consortium name="The Broad Institute Genome Sequencing Center for Infectious Disease"/>
            <person name="Wu L."/>
            <person name="Ma J."/>
        </authorList>
    </citation>
    <scope>NUCLEOTIDE SEQUENCE [LARGE SCALE GENOMIC DNA]</scope>
    <source>
        <strain evidence="3">CGMCC 1.12471</strain>
    </source>
</reference>
<accession>A0ABW4LKH0</accession>
<organism evidence="2 3">
    <name type="scientific">Amnibacterium endophyticum</name>
    <dbReference type="NCBI Taxonomy" id="2109337"/>
    <lineage>
        <taxon>Bacteria</taxon>
        <taxon>Bacillati</taxon>
        <taxon>Actinomycetota</taxon>
        <taxon>Actinomycetes</taxon>
        <taxon>Micrococcales</taxon>
        <taxon>Microbacteriaceae</taxon>
        <taxon>Amnibacterium</taxon>
    </lineage>
</organism>
<gene>
    <name evidence="2" type="ORF">ACFSBI_13570</name>
</gene>
<name>A0ABW4LKH0_9MICO</name>
<evidence type="ECO:0000259" key="1">
    <source>
        <dbReference type="Pfam" id="PF13460"/>
    </source>
</evidence>
<dbReference type="PANTHER" id="PTHR47129">
    <property type="entry name" value="QUINONE OXIDOREDUCTASE 2"/>
    <property type="match status" value="1"/>
</dbReference>
<dbReference type="InterPro" id="IPR016040">
    <property type="entry name" value="NAD(P)-bd_dom"/>
</dbReference>
<dbReference type="Gene3D" id="3.90.25.10">
    <property type="entry name" value="UDP-galactose 4-epimerase, domain 1"/>
    <property type="match status" value="1"/>
</dbReference>
<dbReference type="InterPro" id="IPR052718">
    <property type="entry name" value="NmrA-type_oxidoreductase"/>
</dbReference>
<dbReference type="SUPFAM" id="SSF51735">
    <property type="entry name" value="NAD(P)-binding Rossmann-fold domains"/>
    <property type="match status" value="1"/>
</dbReference>
<keyword evidence="3" id="KW-1185">Reference proteome</keyword>
<feature type="domain" description="NAD(P)-binding" evidence="1">
    <location>
        <begin position="7"/>
        <end position="177"/>
    </location>
</feature>
<protein>
    <submittedName>
        <fullName evidence="2">NAD(P)H-binding protein</fullName>
    </submittedName>
</protein>
<dbReference type="Pfam" id="PF13460">
    <property type="entry name" value="NAD_binding_10"/>
    <property type="match status" value="1"/>
</dbReference>
<dbReference type="EMBL" id="JBHUEA010000023">
    <property type="protein sequence ID" value="MFD1722579.1"/>
    <property type="molecule type" value="Genomic_DNA"/>
</dbReference>
<proteinExistence type="predicted"/>
<dbReference type="InterPro" id="IPR036291">
    <property type="entry name" value="NAD(P)-bd_dom_sf"/>
</dbReference>
<dbReference type="Proteomes" id="UP001597347">
    <property type="component" value="Unassembled WGS sequence"/>
</dbReference>
<sequence length="274" mass="28773">MTLALTGSTGRLGGRVAHLLGPAVDVLIVRDPARAPRIDGDPEIRTGTYGGADAGLFAGVDVLLLVSGAESATRLEEHRTAVRAAAEAGVRHVVYTSFDGAAPDADFTLGRDHWHTEQAVRDSGTAFTFLRDSFYADVLPLFADEAGVIRGPAGAGAVALVARDDVADAAVEVLRDPAAHAGATYVLTGPEALTLAAATARMTAALGRPYSYREETVEEAYASRRALSDERWQLDAWVSTYTAIASGRMAAVSDDVPRLTGRRARTLEQALVGA</sequence>
<dbReference type="PANTHER" id="PTHR47129:SF1">
    <property type="entry name" value="NMRA-LIKE DOMAIN-CONTAINING PROTEIN"/>
    <property type="match status" value="1"/>
</dbReference>
<comment type="caution">
    <text evidence="2">The sequence shown here is derived from an EMBL/GenBank/DDBJ whole genome shotgun (WGS) entry which is preliminary data.</text>
</comment>
<dbReference type="RefSeq" id="WP_377935802.1">
    <property type="nucleotide sequence ID" value="NZ_JBHUEA010000023.1"/>
</dbReference>
<evidence type="ECO:0000313" key="3">
    <source>
        <dbReference type="Proteomes" id="UP001597347"/>
    </source>
</evidence>
<evidence type="ECO:0000313" key="2">
    <source>
        <dbReference type="EMBL" id="MFD1722579.1"/>
    </source>
</evidence>